<proteinExistence type="predicted"/>
<name>A0A4C1ZAS4_EUMVA</name>
<dbReference type="Proteomes" id="UP000299102">
    <property type="component" value="Unassembled WGS sequence"/>
</dbReference>
<comment type="caution">
    <text evidence="1">The sequence shown here is derived from an EMBL/GenBank/DDBJ whole genome shotgun (WGS) entry which is preliminary data.</text>
</comment>
<keyword evidence="2" id="KW-1185">Reference proteome</keyword>
<reference evidence="1 2" key="1">
    <citation type="journal article" date="2019" name="Commun. Biol.">
        <title>The bagworm genome reveals a unique fibroin gene that provides high tensile strength.</title>
        <authorList>
            <person name="Kono N."/>
            <person name="Nakamura H."/>
            <person name="Ohtoshi R."/>
            <person name="Tomita M."/>
            <person name="Numata K."/>
            <person name="Arakawa K."/>
        </authorList>
    </citation>
    <scope>NUCLEOTIDE SEQUENCE [LARGE SCALE GENOMIC DNA]</scope>
</reference>
<protein>
    <submittedName>
        <fullName evidence="1">Uncharacterized protein</fullName>
    </submittedName>
</protein>
<evidence type="ECO:0000313" key="1">
    <source>
        <dbReference type="EMBL" id="GBP84029.1"/>
    </source>
</evidence>
<dbReference type="AlphaFoldDB" id="A0A4C1ZAS4"/>
<dbReference type="EMBL" id="BGZK01001655">
    <property type="protein sequence ID" value="GBP84029.1"/>
    <property type="molecule type" value="Genomic_DNA"/>
</dbReference>
<gene>
    <name evidence="1" type="ORF">EVAR_56877_1</name>
</gene>
<organism evidence="1 2">
    <name type="scientific">Eumeta variegata</name>
    <name type="common">Bagworm moth</name>
    <name type="synonym">Eumeta japonica</name>
    <dbReference type="NCBI Taxonomy" id="151549"/>
    <lineage>
        <taxon>Eukaryota</taxon>
        <taxon>Metazoa</taxon>
        <taxon>Ecdysozoa</taxon>
        <taxon>Arthropoda</taxon>
        <taxon>Hexapoda</taxon>
        <taxon>Insecta</taxon>
        <taxon>Pterygota</taxon>
        <taxon>Neoptera</taxon>
        <taxon>Endopterygota</taxon>
        <taxon>Lepidoptera</taxon>
        <taxon>Glossata</taxon>
        <taxon>Ditrysia</taxon>
        <taxon>Tineoidea</taxon>
        <taxon>Psychidae</taxon>
        <taxon>Oiketicinae</taxon>
        <taxon>Eumeta</taxon>
    </lineage>
</organism>
<evidence type="ECO:0000313" key="2">
    <source>
        <dbReference type="Proteomes" id="UP000299102"/>
    </source>
</evidence>
<accession>A0A4C1ZAS4</accession>
<sequence>MYSDWASQRVATFHRWIDDLVGIAGQCWLKVVRDRASWKLEGRLTSSSGGSAAEKYILPVWTIEIALSECASWHRPPPTISNGFYSSLPFSSDVQVHLFESGVPARIESFVGGTHNDSRDNRTSERRTQKTGALFNECGQTCTYLKSLLDFAWIIFTVIPRKL</sequence>